<dbReference type="EMBL" id="AE017126">
    <property type="protein sequence ID" value="AAQ00319.1"/>
    <property type="molecule type" value="Genomic_DNA"/>
</dbReference>
<dbReference type="HOGENOM" id="CLU_2993110_0_0_3"/>
<name>Q7VB25_PROMA</name>
<dbReference type="AlphaFoldDB" id="Q7VB25"/>
<evidence type="ECO:0000313" key="2">
    <source>
        <dbReference type="Proteomes" id="UP000001420"/>
    </source>
</evidence>
<dbReference type="RefSeq" id="WP_011125426.1">
    <property type="nucleotide sequence ID" value="NC_005042.1"/>
</dbReference>
<evidence type="ECO:0000313" key="1">
    <source>
        <dbReference type="EMBL" id="AAQ00319.1"/>
    </source>
</evidence>
<accession>Q7VB25</accession>
<gene>
    <name evidence="1" type="ordered locus">Pro_1275</name>
</gene>
<keyword evidence="2" id="KW-1185">Reference proteome</keyword>
<dbReference type="EnsemblBacteria" id="AAQ00319">
    <property type="protein sequence ID" value="AAQ00319"/>
    <property type="gene ID" value="Pro_1275"/>
</dbReference>
<protein>
    <submittedName>
        <fullName evidence="1">Uncharacterized protein</fullName>
    </submittedName>
</protein>
<dbReference type="Proteomes" id="UP000001420">
    <property type="component" value="Chromosome"/>
</dbReference>
<proteinExistence type="predicted"/>
<reference evidence="1 2" key="1">
    <citation type="journal article" date="2003" name="Proc. Natl. Acad. Sci. U.S.A.">
        <title>Genome sequence of the cyanobacterium Prochlorococcus marinus SS120, a nearly minimal oxyphototrophic genome.</title>
        <authorList>
            <person name="Dufresne A."/>
            <person name="Salanoubat M."/>
            <person name="Partensky F."/>
            <person name="Artiguenave F."/>
            <person name="Axmann I.M."/>
            <person name="Barbe V."/>
            <person name="Duprat S."/>
            <person name="Galperin M.Y."/>
            <person name="Koonin E.V."/>
            <person name="Le Gall F."/>
            <person name="Makarova K.S."/>
            <person name="Ostrowski M."/>
            <person name="Oztas S."/>
            <person name="Robert C."/>
            <person name="Rogozin I.B."/>
            <person name="Scanlan D.J."/>
            <person name="Tandeau de Marsac N."/>
            <person name="Weissenbach J."/>
            <person name="Wincker P."/>
            <person name="Wolf Y.I."/>
            <person name="Hess W.R."/>
        </authorList>
    </citation>
    <scope>NUCLEOTIDE SEQUENCE [LARGE SCALE GENOMIC DNA]</scope>
    <source>
        <strain evidence="2">SARG / CCMP1375 / SS120</strain>
    </source>
</reference>
<dbReference type="KEGG" id="pma:Pro_1275"/>
<sequence>MEKETLLRLAQPIATFALAMSIATLPFIAKASGVMQIEPSFNNKNFSGHAIRVKLIK</sequence>
<dbReference type="PATRIC" id="fig|167539.5.peg.1337"/>
<organism evidence="1 2">
    <name type="scientific">Prochlorococcus marinus (strain SARG / CCMP1375 / SS120)</name>
    <dbReference type="NCBI Taxonomy" id="167539"/>
    <lineage>
        <taxon>Bacteria</taxon>
        <taxon>Bacillati</taxon>
        <taxon>Cyanobacteriota</taxon>
        <taxon>Cyanophyceae</taxon>
        <taxon>Synechococcales</taxon>
        <taxon>Prochlorococcaceae</taxon>
        <taxon>Prochlorococcus</taxon>
    </lineage>
</organism>